<feature type="region of interest" description="Disordered" evidence="1">
    <location>
        <begin position="138"/>
        <end position="160"/>
    </location>
</feature>
<keyword evidence="2" id="KW-0812">Transmembrane</keyword>
<evidence type="ECO:0000256" key="2">
    <source>
        <dbReference type="SAM" id="Phobius"/>
    </source>
</evidence>
<keyword evidence="4" id="KW-1185">Reference proteome</keyword>
<keyword evidence="2" id="KW-1133">Transmembrane helix</keyword>
<organism evidence="3 4">
    <name type="scientific">Pseudonocardia charpentierae</name>
    <dbReference type="NCBI Taxonomy" id="3075545"/>
    <lineage>
        <taxon>Bacteria</taxon>
        <taxon>Bacillati</taxon>
        <taxon>Actinomycetota</taxon>
        <taxon>Actinomycetes</taxon>
        <taxon>Pseudonocardiales</taxon>
        <taxon>Pseudonocardiaceae</taxon>
        <taxon>Pseudonocardia</taxon>
    </lineage>
</organism>
<dbReference type="EMBL" id="JAVREJ010000016">
    <property type="protein sequence ID" value="MDT0352048.1"/>
    <property type="molecule type" value="Genomic_DNA"/>
</dbReference>
<proteinExistence type="predicted"/>
<reference evidence="4" key="1">
    <citation type="submission" date="2023-07" db="EMBL/GenBank/DDBJ databases">
        <title>30 novel species of actinomycetes from the DSMZ collection.</title>
        <authorList>
            <person name="Nouioui I."/>
        </authorList>
    </citation>
    <scope>NUCLEOTIDE SEQUENCE [LARGE SCALE GENOMIC DNA]</scope>
    <source>
        <strain evidence="4">DSM 45834</strain>
    </source>
</reference>
<protein>
    <submittedName>
        <fullName evidence="3">Uncharacterized protein</fullName>
    </submittedName>
</protein>
<dbReference type="RefSeq" id="WP_311558555.1">
    <property type="nucleotide sequence ID" value="NZ_JAVREJ010000016.1"/>
</dbReference>
<dbReference type="Proteomes" id="UP001183202">
    <property type="component" value="Unassembled WGS sequence"/>
</dbReference>
<evidence type="ECO:0000313" key="3">
    <source>
        <dbReference type="EMBL" id="MDT0352048.1"/>
    </source>
</evidence>
<keyword evidence="2" id="KW-0472">Membrane</keyword>
<accession>A0ABU2NF20</accession>
<evidence type="ECO:0000313" key="4">
    <source>
        <dbReference type="Proteomes" id="UP001183202"/>
    </source>
</evidence>
<comment type="caution">
    <text evidence="3">The sequence shown here is derived from an EMBL/GenBank/DDBJ whole genome shotgun (WGS) entry which is preliminary data.</text>
</comment>
<feature type="transmembrane region" description="Helical" evidence="2">
    <location>
        <begin position="274"/>
        <end position="307"/>
    </location>
</feature>
<feature type="compositionally biased region" description="Basic and acidic residues" evidence="1">
    <location>
        <begin position="142"/>
        <end position="158"/>
    </location>
</feature>
<evidence type="ECO:0000256" key="1">
    <source>
        <dbReference type="SAM" id="MobiDB-lite"/>
    </source>
</evidence>
<gene>
    <name evidence="3" type="ORF">RM445_21185</name>
</gene>
<name>A0ABU2NF20_9PSEU</name>
<sequence length="308" mass="31678">MVEPGVRAFVQTRGTARATDYAFLGGAPPEPWWRAYRDATAFDHPTVLVTSDGARWAAYLSGIPSSRIDAVGTVVRYTLVLDGPCGVADAACVPAVTGAWIDDVAATHGARPGGRLAAALDTRFPAADVERWLAEPASPRLLADERPTRPTGSDERAARPVPEVSRRAMAALAALAPVPDAPDVAGDWIGAVGAPAPRAAFTARVTSLVTGTPGRALLLNLVGGAADAQPLLDPASPVAVLVESTDPRLARCTALQPVVEAKKVPPPATPARRVGVAAVAGIAVVPLMAAFGVLAATVLVLTLLVWLL</sequence>